<keyword evidence="11" id="KW-0325">Glycoprotein</keyword>
<keyword evidence="3" id="KW-0328">Glycosyltransferase</keyword>
<evidence type="ECO:0000313" key="15">
    <source>
        <dbReference type="Proteomes" id="UP000824540"/>
    </source>
</evidence>
<proteinExistence type="inferred from homology"/>
<evidence type="ECO:0000256" key="1">
    <source>
        <dbReference type="ARBA" id="ARBA00004447"/>
    </source>
</evidence>
<dbReference type="GO" id="GO:0003835">
    <property type="term" value="F:beta-galactoside alpha-2,6-sialyltransferase activity"/>
    <property type="evidence" value="ECO:0007669"/>
    <property type="project" value="UniProtKB-EC"/>
</dbReference>
<comment type="catalytic activity">
    <reaction evidence="12">
        <text>a beta-D-galactoside + CMP-N-acetyl-beta-neuraminate = an N-acetyl-alpha-neuraminyl-(2-&gt;6)-beta-D-galactosyl derivative + CMP + H(+)</text>
        <dbReference type="Rhea" id="RHEA:52104"/>
        <dbReference type="ChEBI" id="CHEBI:15378"/>
        <dbReference type="ChEBI" id="CHEBI:28034"/>
        <dbReference type="ChEBI" id="CHEBI:57812"/>
        <dbReference type="ChEBI" id="CHEBI:60377"/>
        <dbReference type="ChEBI" id="CHEBI:136398"/>
        <dbReference type="EC" id="2.4.3.1"/>
    </reaction>
</comment>
<evidence type="ECO:0000256" key="3">
    <source>
        <dbReference type="ARBA" id="ARBA00022676"/>
    </source>
</evidence>
<organism evidence="14 15">
    <name type="scientific">Albula glossodonta</name>
    <name type="common">roundjaw bonefish</name>
    <dbReference type="NCBI Taxonomy" id="121402"/>
    <lineage>
        <taxon>Eukaryota</taxon>
        <taxon>Metazoa</taxon>
        <taxon>Chordata</taxon>
        <taxon>Craniata</taxon>
        <taxon>Vertebrata</taxon>
        <taxon>Euteleostomi</taxon>
        <taxon>Actinopterygii</taxon>
        <taxon>Neopterygii</taxon>
        <taxon>Teleostei</taxon>
        <taxon>Albuliformes</taxon>
        <taxon>Albulidae</taxon>
        <taxon>Albula</taxon>
    </lineage>
</organism>
<evidence type="ECO:0000256" key="4">
    <source>
        <dbReference type="ARBA" id="ARBA00022679"/>
    </source>
</evidence>
<evidence type="ECO:0000256" key="8">
    <source>
        <dbReference type="ARBA" id="ARBA00023034"/>
    </source>
</evidence>
<dbReference type="AlphaFoldDB" id="A0A8T2NJ95"/>
<evidence type="ECO:0000256" key="12">
    <source>
        <dbReference type="ARBA" id="ARBA00034249"/>
    </source>
</evidence>
<keyword evidence="10" id="KW-1015">Disulfide bond</keyword>
<protein>
    <recommendedName>
        <fullName evidence="13">beta-galactoside alpha-(2,6)-sialyltransferase</fullName>
        <ecNumber evidence="13">2.4.3.1</ecNumber>
    </recommendedName>
</protein>
<dbReference type="GO" id="GO:0032580">
    <property type="term" value="C:Golgi cisterna membrane"/>
    <property type="evidence" value="ECO:0007669"/>
    <property type="project" value="UniProtKB-SubCell"/>
</dbReference>
<keyword evidence="9" id="KW-0472">Membrane</keyword>
<dbReference type="InterPro" id="IPR038578">
    <property type="entry name" value="GT29-like_sf"/>
</dbReference>
<name>A0A8T2NJ95_9TELE</name>
<comment type="similarity">
    <text evidence="2">Belongs to the glycosyltransferase 29 family.</text>
</comment>
<dbReference type="Proteomes" id="UP000824540">
    <property type="component" value="Unassembled WGS sequence"/>
</dbReference>
<evidence type="ECO:0000256" key="9">
    <source>
        <dbReference type="ARBA" id="ARBA00023136"/>
    </source>
</evidence>
<dbReference type="PANTHER" id="PTHR46059">
    <property type="entry name" value="BETA-GALACTOSIDE ALPHA-2,6-SIALYLTRANSFERASE"/>
    <property type="match status" value="1"/>
</dbReference>
<dbReference type="InterPro" id="IPR001675">
    <property type="entry name" value="Glyco_trans_29"/>
</dbReference>
<reference evidence="14" key="1">
    <citation type="thesis" date="2021" institute="BYU ScholarsArchive" country="Provo, UT, USA">
        <title>Applications of and Algorithms for Genome Assembly and Genomic Analyses with an Emphasis on Marine Teleosts.</title>
        <authorList>
            <person name="Pickett B.D."/>
        </authorList>
    </citation>
    <scope>NUCLEOTIDE SEQUENCE</scope>
    <source>
        <strain evidence="14">HI-2016</strain>
    </source>
</reference>
<sequence>MRKKSFVASGAQNPVNDNKIVNHFHVPSKIARRKDISRSRGDVICRLKVRAPLRMIRAGDGPFSGPDWDSVLPTESLEKMLGPLKTCAVVMSSGSMRRSRLGVEIDSHDAVIRFNAAPTKGYSQDVGNKTTLRLVNSQWYKKPDYNFFQRYKDYRRLHPQQPFYILSPSLQWDIWDIIQENTPTDIQPNPPSSGMLGIAVMLHLCEQVSVYEFLPSHRRTSLCHYFQNVSDWLCTTGHYHPLTFEKRFVERLNQGSRFDVRASGKVTLLGFSQFLCSSRFLP</sequence>
<keyword evidence="15" id="KW-1185">Reference proteome</keyword>
<evidence type="ECO:0000313" key="14">
    <source>
        <dbReference type="EMBL" id="KAG9340084.1"/>
    </source>
</evidence>
<accession>A0A8T2NJ95</accession>
<keyword evidence="5" id="KW-0812">Transmembrane</keyword>
<evidence type="ECO:0000256" key="2">
    <source>
        <dbReference type="ARBA" id="ARBA00006003"/>
    </source>
</evidence>
<dbReference type="GO" id="GO:0097503">
    <property type="term" value="P:sialylation"/>
    <property type="evidence" value="ECO:0007669"/>
    <property type="project" value="TreeGrafter"/>
</dbReference>
<dbReference type="EMBL" id="JAFBMS010000046">
    <property type="protein sequence ID" value="KAG9340084.1"/>
    <property type="molecule type" value="Genomic_DNA"/>
</dbReference>
<keyword evidence="4" id="KW-0808">Transferase</keyword>
<dbReference type="Gene3D" id="3.90.1480.20">
    <property type="entry name" value="Glycosyl transferase family 29"/>
    <property type="match status" value="2"/>
</dbReference>
<keyword evidence="8" id="KW-0333">Golgi apparatus</keyword>
<keyword evidence="7" id="KW-1133">Transmembrane helix</keyword>
<evidence type="ECO:0000256" key="11">
    <source>
        <dbReference type="ARBA" id="ARBA00023180"/>
    </source>
</evidence>
<evidence type="ECO:0000256" key="6">
    <source>
        <dbReference type="ARBA" id="ARBA00022968"/>
    </source>
</evidence>
<dbReference type="Pfam" id="PF00777">
    <property type="entry name" value="Glyco_transf_29"/>
    <property type="match status" value="2"/>
</dbReference>
<dbReference type="OrthoDB" id="10264956at2759"/>
<dbReference type="GO" id="GO:0018279">
    <property type="term" value="P:protein N-linked glycosylation via asparagine"/>
    <property type="evidence" value="ECO:0007669"/>
    <property type="project" value="TreeGrafter"/>
</dbReference>
<evidence type="ECO:0000256" key="5">
    <source>
        <dbReference type="ARBA" id="ARBA00022692"/>
    </source>
</evidence>
<evidence type="ECO:0000256" key="7">
    <source>
        <dbReference type="ARBA" id="ARBA00022989"/>
    </source>
</evidence>
<gene>
    <name evidence="14" type="ORF">JZ751_022004</name>
</gene>
<dbReference type="PANTHER" id="PTHR46059:SF2">
    <property type="entry name" value="BETA-GALACTOSIDE ALPHA-2,6-SIALYLTRANSFERASE 1"/>
    <property type="match status" value="1"/>
</dbReference>
<comment type="caution">
    <text evidence="14">The sequence shown here is derived from an EMBL/GenBank/DDBJ whole genome shotgun (WGS) entry which is preliminary data.</text>
</comment>
<feature type="non-terminal residue" evidence="14">
    <location>
        <position position="282"/>
    </location>
</feature>
<comment type="subcellular location">
    <subcellularLocation>
        <location evidence="1">Golgi apparatus</location>
        <location evidence="1">Golgi stack membrane</location>
        <topology evidence="1">Single-pass type II membrane protein</topology>
    </subcellularLocation>
</comment>
<evidence type="ECO:0000256" key="10">
    <source>
        <dbReference type="ARBA" id="ARBA00023157"/>
    </source>
</evidence>
<dbReference type="EC" id="2.4.3.1" evidence="13"/>
<evidence type="ECO:0000256" key="13">
    <source>
        <dbReference type="ARBA" id="ARBA00034329"/>
    </source>
</evidence>
<keyword evidence="6" id="KW-0735">Signal-anchor</keyword>